<keyword evidence="3" id="KW-1185">Reference proteome</keyword>
<dbReference type="CDD" id="cd20557">
    <property type="entry name" value="CYCLIN_ScPCL1-like"/>
    <property type="match status" value="1"/>
</dbReference>
<organism evidence="2 3">
    <name type="scientific">Basidiobolus ranarum</name>
    <dbReference type="NCBI Taxonomy" id="34480"/>
    <lineage>
        <taxon>Eukaryota</taxon>
        <taxon>Fungi</taxon>
        <taxon>Fungi incertae sedis</taxon>
        <taxon>Zoopagomycota</taxon>
        <taxon>Entomophthoromycotina</taxon>
        <taxon>Basidiobolomycetes</taxon>
        <taxon>Basidiobolales</taxon>
        <taxon>Basidiobolaceae</taxon>
        <taxon>Basidiobolus</taxon>
    </lineage>
</organism>
<sequence>MYPVSSSKESLIYPSNFVSQPLNHDSACSTGANFHTPLIFQPLREDQLMAILSTPSLPPALQVYENTCLTDFATLIVGRLWHGDTRPKYFPLAGFRKLCYILIKSASITSHTLALILRYIALFRQCEPYTAAQPGSEFRAFIVATVLANKYLEDKPVAHRVWSDLTNVTCMELSQMEMEFLNKINFQLHITFNQMNSWIDALRCYQVEFSGFNTRLCLATKSSVSSAATLVSPKPKSRLDTITCEQNIPKKRKINSVESTVESPLKPSKEPPTLAL</sequence>
<evidence type="ECO:0000256" key="1">
    <source>
        <dbReference type="SAM" id="MobiDB-lite"/>
    </source>
</evidence>
<dbReference type="EMBL" id="JASJQH010007150">
    <property type="protein sequence ID" value="KAK9717297.1"/>
    <property type="molecule type" value="Genomic_DNA"/>
</dbReference>
<dbReference type="InterPro" id="IPR013922">
    <property type="entry name" value="Cyclin_PHO80-like"/>
</dbReference>
<comment type="caution">
    <text evidence="2">The sequence shown here is derived from an EMBL/GenBank/DDBJ whole genome shotgun (WGS) entry which is preliminary data.</text>
</comment>
<evidence type="ECO:0000313" key="3">
    <source>
        <dbReference type="Proteomes" id="UP001479436"/>
    </source>
</evidence>
<gene>
    <name evidence="2" type="ORF">K7432_006315</name>
</gene>
<feature type="region of interest" description="Disordered" evidence="1">
    <location>
        <begin position="255"/>
        <end position="276"/>
    </location>
</feature>
<accession>A0ABR2W1T6</accession>
<evidence type="ECO:0000313" key="2">
    <source>
        <dbReference type="EMBL" id="KAK9717297.1"/>
    </source>
</evidence>
<dbReference type="Pfam" id="PF08613">
    <property type="entry name" value="Cyclin"/>
    <property type="match status" value="1"/>
</dbReference>
<proteinExistence type="predicted"/>
<dbReference type="Gene3D" id="1.10.472.10">
    <property type="entry name" value="Cyclin-like"/>
    <property type="match status" value="1"/>
</dbReference>
<evidence type="ECO:0008006" key="4">
    <source>
        <dbReference type="Google" id="ProtNLM"/>
    </source>
</evidence>
<dbReference type="Proteomes" id="UP001479436">
    <property type="component" value="Unassembled WGS sequence"/>
</dbReference>
<dbReference type="PANTHER" id="PTHR15615">
    <property type="match status" value="1"/>
</dbReference>
<protein>
    <recommendedName>
        <fullName evidence="4">Cyclin N-terminal domain-containing protein</fullName>
    </recommendedName>
</protein>
<reference evidence="2 3" key="1">
    <citation type="submission" date="2023-04" db="EMBL/GenBank/DDBJ databases">
        <title>Genome of Basidiobolus ranarum AG-B5.</title>
        <authorList>
            <person name="Stajich J.E."/>
            <person name="Carter-House D."/>
            <person name="Gryganskyi A."/>
        </authorList>
    </citation>
    <scope>NUCLEOTIDE SEQUENCE [LARGE SCALE GENOMIC DNA]</scope>
    <source>
        <strain evidence="2 3">AG-B5</strain>
    </source>
</reference>
<name>A0ABR2W1T6_9FUNG</name>
<dbReference type="PANTHER" id="PTHR15615:SF27">
    <property type="entry name" value="PHO85 CYCLIN CLG1"/>
    <property type="match status" value="1"/>
</dbReference>